<dbReference type="EMBL" id="CP000383">
    <property type="protein sequence ID" value="ABG57422.1"/>
    <property type="molecule type" value="Genomic_DNA"/>
</dbReference>
<evidence type="ECO:0000259" key="2">
    <source>
        <dbReference type="Pfam" id="PF05036"/>
    </source>
</evidence>
<dbReference type="Proteomes" id="UP000001822">
    <property type="component" value="Chromosome"/>
</dbReference>
<feature type="domain" description="SPOR" evidence="2">
    <location>
        <begin position="124"/>
        <end position="178"/>
    </location>
</feature>
<organism evidence="3 4">
    <name type="scientific">Cytophaga hutchinsonii (strain ATCC 33406 / DSM 1761 / CIP 103989 / NBRC 15051 / NCIMB 9469 / D465)</name>
    <dbReference type="NCBI Taxonomy" id="269798"/>
    <lineage>
        <taxon>Bacteria</taxon>
        <taxon>Pseudomonadati</taxon>
        <taxon>Bacteroidota</taxon>
        <taxon>Cytophagia</taxon>
        <taxon>Cytophagales</taxon>
        <taxon>Cytophagaceae</taxon>
        <taxon>Cytophaga</taxon>
    </lineage>
</organism>
<gene>
    <name evidence="3" type="ordered locus">CHU_0129</name>
</gene>
<dbReference type="GO" id="GO:0042834">
    <property type="term" value="F:peptidoglycan binding"/>
    <property type="evidence" value="ECO:0007669"/>
    <property type="project" value="InterPro"/>
</dbReference>
<dbReference type="InterPro" id="IPR007730">
    <property type="entry name" value="SPOR-like_dom"/>
</dbReference>
<dbReference type="KEGG" id="chu:CHU_0129"/>
<evidence type="ECO:0000313" key="3">
    <source>
        <dbReference type="EMBL" id="ABG57422.1"/>
    </source>
</evidence>
<accession>A0A6N4SMD1</accession>
<dbReference type="Pfam" id="PF05036">
    <property type="entry name" value="SPOR"/>
    <property type="match status" value="1"/>
</dbReference>
<reference evidence="3 4" key="1">
    <citation type="journal article" date="2007" name="Appl. Environ. Microbiol.">
        <title>Genome sequence of the cellulolytic gliding bacterium Cytophaga hutchinsonii.</title>
        <authorList>
            <person name="Xie G."/>
            <person name="Bruce D.C."/>
            <person name="Challacombe J.F."/>
            <person name="Chertkov O."/>
            <person name="Detter J.C."/>
            <person name="Gilna P."/>
            <person name="Han C.S."/>
            <person name="Lucas S."/>
            <person name="Misra M."/>
            <person name="Myers G.L."/>
            <person name="Richardson P."/>
            <person name="Tapia R."/>
            <person name="Thayer N."/>
            <person name="Thompson L.S."/>
            <person name="Brettin T.S."/>
            <person name="Henrissat B."/>
            <person name="Wilson D.B."/>
            <person name="McBride M.J."/>
        </authorList>
    </citation>
    <scope>NUCLEOTIDE SEQUENCE [LARGE SCALE GENOMIC DNA]</scope>
    <source>
        <strain evidence="4">ATCC 33406 / DSM 1761 / CIP 103989 / NBRC 15051 / NCIMB 9469 / D465</strain>
    </source>
</reference>
<keyword evidence="1" id="KW-0812">Transmembrane</keyword>
<keyword evidence="4" id="KW-1185">Reference proteome</keyword>
<name>A0A6N4SMD1_CYTH3</name>
<proteinExistence type="predicted"/>
<feature type="transmembrane region" description="Helical" evidence="1">
    <location>
        <begin position="21"/>
        <end position="40"/>
    </location>
</feature>
<keyword evidence="1" id="KW-1133">Transmembrane helix</keyword>
<evidence type="ECO:0000256" key="1">
    <source>
        <dbReference type="SAM" id="Phobius"/>
    </source>
</evidence>
<keyword evidence="1" id="KW-0472">Membrane</keyword>
<evidence type="ECO:0000313" key="4">
    <source>
        <dbReference type="Proteomes" id="UP000001822"/>
    </source>
</evidence>
<protein>
    <recommendedName>
        <fullName evidence="2">SPOR domain-containing protein</fullName>
    </recommendedName>
</protein>
<sequence length="186" mass="21178">MKNKLLPDADRIKMNVSMKNVLELISVFTIILMSSCAAMSQKHKDNSVTYYEDLSTARPAYINPDTLTNSNQAPKKTAVTTFSYDDNKRVAARIDSLTEMNRRIATVQGFRILVYTGSSSDESQRIKQQVYTFDSQLNVYTQYKQPSFRVKVGDFPDRVAASYILNDLKRSFPNAMIVPDQINLVR</sequence>
<dbReference type="AlphaFoldDB" id="A0A6N4SMD1"/>